<dbReference type="RefSeq" id="WP_062143656.1">
    <property type="nucleotide sequence ID" value="NZ_CP013002.1"/>
</dbReference>
<dbReference type="InterPro" id="IPR026634">
    <property type="entry name" value="TPST-like"/>
</dbReference>
<reference evidence="2 3" key="1">
    <citation type="submission" date="2015-10" db="EMBL/GenBank/DDBJ databases">
        <title>Conservation of the essential genome among Caulobacter and Brevundimonas species.</title>
        <authorList>
            <person name="Scott D."/>
            <person name="Ely B."/>
        </authorList>
    </citation>
    <scope>NUCLEOTIDE SEQUENCE [LARGE SCALE GENOMIC DNA]</scope>
    <source>
        <strain evidence="2 3">CB4</strain>
    </source>
</reference>
<dbReference type="InterPro" id="IPR011990">
    <property type="entry name" value="TPR-like_helical_dom_sf"/>
</dbReference>
<dbReference type="InterPro" id="IPR027417">
    <property type="entry name" value="P-loop_NTPase"/>
</dbReference>
<keyword evidence="1" id="KW-0808">Transferase</keyword>
<proteinExistence type="predicted"/>
<dbReference type="AlphaFoldDB" id="A0A0P0NW79"/>
<organism evidence="2 3">
    <name type="scientific">Caulobacter henricii</name>
    <dbReference type="NCBI Taxonomy" id="69395"/>
    <lineage>
        <taxon>Bacteria</taxon>
        <taxon>Pseudomonadati</taxon>
        <taxon>Pseudomonadota</taxon>
        <taxon>Alphaproteobacteria</taxon>
        <taxon>Caulobacterales</taxon>
        <taxon>Caulobacteraceae</taxon>
        <taxon>Caulobacter</taxon>
    </lineage>
</organism>
<dbReference type="SUPFAM" id="SSF48452">
    <property type="entry name" value="TPR-like"/>
    <property type="match status" value="1"/>
</dbReference>
<evidence type="ECO:0000313" key="2">
    <source>
        <dbReference type="EMBL" id="ALL12272.1"/>
    </source>
</evidence>
<evidence type="ECO:0000313" key="3">
    <source>
        <dbReference type="Proteomes" id="UP000056905"/>
    </source>
</evidence>
<keyword evidence="3" id="KW-1185">Reference proteome</keyword>
<dbReference type="PANTHER" id="PTHR12788">
    <property type="entry name" value="PROTEIN-TYROSINE SULFOTRANSFERASE 2"/>
    <property type="match status" value="1"/>
</dbReference>
<dbReference type="Proteomes" id="UP000056905">
    <property type="component" value="Chromosome"/>
</dbReference>
<dbReference type="Pfam" id="PF13469">
    <property type="entry name" value="Sulfotransfer_3"/>
    <property type="match status" value="1"/>
</dbReference>
<protein>
    <submittedName>
        <fullName evidence="2">Uncharacterized protein</fullName>
    </submittedName>
</protein>
<dbReference type="GO" id="GO:0008476">
    <property type="term" value="F:protein-tyrosine sulfotransferase activity"/>
    <property type="evidence" value="ECO:0007669"/>
    <property type="project" value="InterPro"/>
</dbReference>
<dbReference type="Gene3D" id="1.25.40.10">
    <property type="entry name" value="Tetratricopeptide repeat domain"/>
    <property type="match status" value="1"/>
</dbReference>
<dbReference type="EMBL" id="CP013002">
    <property type="protein sequence ID" value="ALL12272.1"/>
    <property type="molecule type" value="Genomic_DNA"/>
</dbReference>
<name>A0A0P0NW79_9CAUL</name>
<dbReference type="SUPFAM" id="SSF52540">
    <property type="entry name" value="P-loop containing nucleoside triphosphate hydrolases"/>
    <property type="match status" value="1"/>
</dbReference>
<accession>A0A0P0NW79</accession>
<gene>
    <name evidence="2" type="ORF">AQ619_02220</name>
</gene>
<dbReference type="STRING" id="69395.AQ619_02220"/>
<dbReference type="PANTHER" id="PTHR12788:SF10">
    <property type="entry name" value="PROTEIN-TYROSINE SULFOTRANSFERASE"/>
    <property type="match status" value="1"/>
</dbReference>
<dbReference type="KEGG" id="chq:AQ619_02220"/>
<evidence type="ECO:0000256" key="1">
    <source>
        <dbReference type="ARBA" id="ARBA00022679"/>
    </source>
</evidence>
<sequence>MPADAPPHPLIAQARDQLNRGQVEAALAAARKRLAADGDDVDALEILVLVCQQRGEVLEAKRLLERILILAPDLDWPRDDLAILLAGLGRKAEAEAVVRDALARNPANPQACALLGTLLTERRDLPGGEAAFKQALDLVGDHPPTQVALAANLIEQGRLEAAEPLLARADRLAPGDGLTLAHWSRLREALGDLAASRTLLDRAAAAGFDVTLRRAVQLGREQRHAEALAVIETVPGRKGGDALLESGRLKERLGRPAEAFADFVEGKARLAARDGLTYDGAAVAREFETLGRLVETLGPPPLAARREGAQPVFVFGFPRSGTTMVEQVLTSHSAIAAGGELPFVNEMVTALESRFGGLQALWTPGVAEALRDLYLERAAAFGLRGPGKPLFTDKMPLSEVWTPVIRAAFPEARQVRMVRHPLDTAVSMLSHNLTHGDSCGYRITDIAHHMQAVHALTGRYARTLGETALTLRYEDLVADQETWTRRLLAHLDLAFEPACLRFHENRRYAPTPSYAQVSEPLNDRSIGRWRLYHQALEPQARALAKVIAELGYTD</sequence>
<dbReference type="Gene3D" id="3.40.50.300">
    <property type="entry name" value="P-loop containing nucleotide triphosphate hydrolases"/>
    <property type="match status" value="1"/>
</dbReference>